<dbReference type="EMBL" id="JBHTHU010000001">
    <property type="protein sequence ID" value="MFD0749137.1"/>
    <property type="molecule type" value="Genomic_DNA"/>
</dbReference>
<reference evidence="3" key="1">
    <citation type="journal article" date="2019" name="Int. J. Syst. Evol. Microbiol.">
        <title>The Global Catalogue of Microorganisms (GCM) 10K type strain sequencing project: providing services to taxonomists for standard genome sequencing and annotation.</title>
        <authorList>
            <consortium name="The Broad Institute Genomics Platform"/>
            <consortium name="The Broad Institute Genome Sequencing Center for Infectious Disease"/>
            <person name="Wu L."/>
            <person name="Ma J."/>
        </authorList>
    </citation>
    <scope>NUCLEOTIDE SEQUENCE [LARGE SCALE GENOMIC DNA]</scope>
    <source>
        <strain evidence="3">CCUG 63418</strain>
    </source>
</reference>
<comment type="caution">
    <text evidence="2">The sequence shown here is derived from an EMBL/GenBank/DDBJ whole genome shotgun (WGS) entry which is preliminary data.</text>
</comment>
<sequence>MPSAVIKSYNYLAERQILEITYHSGKIYHYLQVPENVFKEMRSTMVKGIWFNRHIKGKYPFEEVTPGLNQTQLFGN</sequence>
<dbReference type="Proteomes" id="UP001596958">
    <property type="component" value="Unassembled WGS sequence"/>
</dbReference>
<gene>
    <name evidence="2" type="ORF">ACFQZS_03225</name>
</gene>
<feature type="domain" description="KTSC" evidence="1">
    <location>
        <begin position="3"/>
        <end position="59"/>
    </location>
</feature>
<protein>
    <submittedName>
        <fullName evidence="2">KTSC domain-containing protein</fullName>
    </submittedName>
</protein>
<dbReference type="InterPro" id="IPR025309">
    <property type="entry name" value="KTSC_dom"/>
</dbReference>
<keyword evidence="3" id="KW-1185">Reference proteome</keyword>
<dbReference type="RefSeq" id="WP_377097240.1">
    <property type="nucleotide sequence ID" value="NZ_JBHTHU010000001.1"/>
</dbReference>
<dbReference type="Pfam" id="PF13619">
    <property type="entry name" value="KTSC"/>
    <property type="match status" value="1"/>
</dbReference>
<name>A0ABW2YRW6_9SPHI</name>
<evidence type="ECO:0000313" key="3">
    <source>
        <dbReference type="Proteomes" id="UP001596958"/>
    </source>
</evidence>
<organism evidence="2 3">
    <name type="scientific">Mucilaginibacter calamicampi</name>
    <dbReference type="NCBI Taxonomy" id="1302352"/>
    <lineage>
        <taxon>Bacteria</taxon>
        <taxon>Pseudomonadati</taxon>
        <taxon>Bacteroidota</taxon>
        <taxon>Sphingobacteriia</taxon>
        <taxon>Sphingobacteriales</taxon>
        <taxon>Sphingobacteriaceae</taxon>
        <taxon>Mucilaginibacter</taxon>
    </lineage>
</organism>
<proteinExistence type="predicted"/>
<evidence type="ECO:0000259" key="1">
    <source>
        <dbReference type="Pfam" id="PF13619"/>
    </source>
</evidence>
<accession>A0ABW2YRW6</accession>
<evidence type="ECO:0000313" key="2">
    <source>
        <dbReference type="EMBL" id="MFD0749137.1"/>
    </source>
</evidence>